<dbReference type="GO" id="GO:0016020">
    <property type="term" value="C:membrane"/>
    <property type="evidence" value="ECO:0007669"/>
    <property type="project" value="UniProtKB-SubCell"/>
</dbReference>
<feature type="region of interest" description="Disordered" evidence="5">
    <location>
        <begin position="256"/>
        <end position="284"/>
    </location>
</feature>
<feature type="compositionally biased region" description="Polar residues" evidence="5">
    <location>
        <begin position="324"/>
        <end position="338"/>
    </location>
</feature>
<dbReference type="AlphaFoldDB" id="G3VPU9"/>
<dbReference type="PANTHER" id="PTHR34834">
    <property type="entry name" value="SPERMATID MATURATION PROTEIN 1"/>
    <property type="match status" value="1"/>
</dbReference>
<feature type="compositionally biased region" description="Pro residues" evidence="5">
    <location>
        <begin position="167"/>
        <end position="177"/>
    </location>
</feature>
<keyword evidence="2 6" id="KW-0812">Transmembrane</keyword>
<dbReference type="eggNOG" id="ENOG502RKNT">
    <property type="taxonomic scope" value="Eukaryota"/>
</dbReference>
<feature type="region of interest" description="Disordered" evidence="5">
    <location>
        <begin position="150"/>
        <end position="188"/>
    </location>
</feature>
<reference evidence="8" key="2">
    <citation type="submission" date="2025-08" db="UniProtKB">
        <authorList>
            <consortium name="Ensembl"/>
        </authorList>
    </citation>
    <scope>IDENTIFICATION</scope>
</reference>
<keyword evidence="3 6" id="KW-1133">Transmembrane helix</keyword>
<dbReference type="Pfam" id="PF15670">
    <property type="entry name" value="Spem1"/>
    <property type="match status" value="1"/>
</dbReference>
<evidence type="ECO:0000256" key="1">
    <source>
        <dbReference type="ARBA" id="ARBA00004167"/>
    </source>
</evidence>
<evidence type="ECO:0000256" key="5">
    <source>
        <dbReference type="SAM" id="MobiDB-lite"/>
    </source>
</evidence>
<comment type="subcellular location">
    <subcellularLocation>
        <location evidence="1">Membrane</location>
        <topology evidence="1">Single-pass membrane protein</topology>
    </subcellularLocation>
</comment>
<dbReference type="Ensembl" id="ENSSHAT00000005256.2">
    <property type="protein sequence ID" value="ENSSHAP00000005204.2"/>
    <property type="gene ID" value="ENSSHAG00000004553.2"/>
</dbReference>
<keyword evidence="9" id="KW-1185">Reference proteome</keyword>
<feature type="region of interest" description="Disordered" evidence="5">
    <location>
        <begin position="491"/>
        <end position="522"/>
    </location>
</feature>
<evidence type="ECO:0000256" key="6">
    <source>
        <dbReference type="SAM" id="Phobius"/>
    </source>
</evidence>
<evidence type="ECO:0000256" key="3">
    <source>
        <dbReference type="ARBA" id="ARBA00022989"/>
    </source>
</evidence>
<sequence length="522" mass="58879">MSCGKGPGWGQVTPGPPTMAEKAQHGPQMHSGHRPTRNLDPLDLILLLLSLIILLNLGINVMILIWRSLMRSLHRTFDFFQPKGKIPMKPQPSIKKPPGVPTLCIHCTLDPVALNVTHPASKRHRCRHQHSGSCHGSYWGSQQACRRSRRYRGRQRHLQYHRHPRTSLPPPPPPSPANSPTSFCHQETWDTDLDDNKEAWNQQSNYQQTTSHPGNIRHYRGYWSSYCPRGPNISPQDQKAPRRVEAKSELRLKTYYQSPPNSWPQNLKENVEPGPSPTSPQFRHRFPPNPSWMPGTYKPLPQSGQIFYDGWELRQRARDGGRGTSVSKTPQSVPRSPELQSYAENVVPRQSVRRATVPLVPAHNPLNRTHVSAGHLPFSSRERSEIKRWDGEHGEPLPPRITLGSSPSFTRLPIHETQNHQCSAPNENLIPEVSQPLSYVSPCVTARTPAPDPGRVPAFIPLSRNPGGFTNYQVYDSQELKRQIQEGLGRRGEAISCSPTKPQMGPSSSWHSLHRTKAGRLK</sequence>
<dbReference type="Proteomes" id="UP000007648">
    <property type="component" value="Unassembled WGS sequence"/>
</dbReference>
<feature type="domain" description="Spermatid maturation protein 1 N-terminal" evidence="7">
    <location>
        <begin position="40"/>
        <end position="255"/>
    </location>
</feature>
<feature type="region of interest" description="Disordered" evidence="5">
    <location>
        <begin position="317"/>
        <end position="338"/>
    </location>
</feature>
<proteinExistence type="predicted"/>
<evidence type="ECO:0000313" key="8">
    <source>
        <dbReference type="Ensembl" id="ENSSHAP00000005204.2"/>
    </source>
</evidence>
<feature type="compositionally biased region" description="Polar residues" evidence="5">
    <location>
        <begin position="497"/>
        <end position="511"/>
    </location>
</feature>
<dbReference type="PANTHER" id="PTHR34834:SF2">
    <property type="entry name" value="SPEM FAMILY MEMBER 2"/>
    <property type="match status" value="1"/>
</dbReference>
<reference evidence="8 9" key="1">
    <citation type="journal article" date="2011" name="Proc. Natl. Acad. Sci. U.S.A.">
        <title>Genetic diversity and population structure of the endangered marsupial Sarcophilus harrisii (Tasmanian devil).</title>
        <authorList>
            <person name="Miller W."/>
            <person name="Hayes V.M."/>
            <person name="Ratan A."/>
            <person name="Petersen D.C."/>
            <person name="Wittekindt N.E."/>
            <person name="Miller J."/>
            <person name="Walenz B."/>
            <person name="Knight J."/>
            <person name="Qi J."/>
            <person name="Zhao F."/>
            <person name="Wang Q."/>
            <person name="Bedoya-Reina O.C."/>
            <person name="Katiyar N."/>
            <person name="Tomsho L.P."/>
            <person name="Kasson L.M."/>
            <person name="Hardie R.A."/>
            <person name="Woodbridge P."/>
            <person name="Tindall E.A."/>
            <person name="Bertelsen M.F."/>
            <person name="Dixon D."/>
            <person name="Pyecroft S."/>
            <person name="Helgen K.M."/>
            <person name="Lesk A.M."/>
            <person name="Pringle T.H."/>
            <person name="Patterson N."/>
            <person name="Zhang Y."/>
            <person name="Kreiss A."/>
            <person name="Woods G.M."/>
            <person name="Jones M.E."/>
            <person name="Schuster S.C."/>
        </authorList>
    </citation>
    <scope>NUCLEOTIDE SEQUENCE [LARGE SCALE GENOMIC DNA]</scope>
</reference>
<dbReference type="InterPro" id="IPR031368">
    <property type="entry name" value="SPEM1_N"/>
</dbReference>
<accession>G3VPU9</accession>
<feature type="compositionally biased region" description="Polar residues" evidence="5">
    <location>
        <begin position="256"/>
        <end position="268"/>
    </location>
</feature>
<evidence type="ECO:0000313" key="9">
    <source>
        <dbReference type="Proteomes" id="UP000007648"/>
    </source>
</evidence>
<dbReference type="HOGENOM" id="CLU_045547_0_0_1"/>
<dbReference type="STRING" id="9305.ENSSHAP00000005204"/>
<feature type="compositionally biased region" description="Basic residues" evidence="5">
    <location>
        <begin position="150"/>
        <end position="165"/>
    </location>
</feature>
<evidence type="ECO:0000256" key="4">
    <source>
        <dbReference type="ARBA" id="ARBA00023136"/>
    </source>
</evidence>
<keyword evidence="4 6" id="KW-0472">Membrane</keyword>
<feature type="compositionally biased region" description="Basic residues" evidence="5">
    <location>
        <begin position="512"/>
        <end position="522"/>
    </location>
</feature>
<name>G3VPU9_SARHA</name>
<reference evidence="8" key="3">
    <citation type="submission" date="2025-09" db="UniProtKB">
        <authorList>
            <consortium name="Ensembl"/>
        </authorList>
    </citation>
    <scope>IDENTIFICATION</scope>
</reference>
<protein>
    <recommendedName>
        <fullName evidence="7">Spermatid maturation protein 1 N-terminal domain-containing protein</fullName>
    </recommendedName>
</protein>
<feature type="transmembrane region" description="Helical" evidence="6">
    <location>
        <begin position="44"/>
        <end position="66"/>
    </location>
</feature>
<dbReference type="InParanoid" id="G3VPU9"/>
<feature type="region of interest" description="Disordered" evidence="5">
    <location>
        <begin position="1"/>
        <end position="34"/>
    </location>
</feature>
<evidence type="ECO:0000259" key="7">
    <source>
        <dbReference type="Pfam" id="PF15670"/>
    </source>
</evidence>
<dbReference type="GeneTree" id="ENSGT00510000049558"/>
<evidence type="ECO:0000256" key="2">
    <source>
        <dbReference type="ARBA" id="ARBA00022692"/>
    </source>
</evidence>
<organism evidence="8 9">
    <name type="scientific">Sarcophilus harrisii</name>
    <name type="common">Tasmanian devil</name>
    <name type="synonym">Sarcophilus laniarius</name>
    <dbReference type="NCBI Taxonomy" id="9305"/>
    <lineage>
        <taxon>Eukaryota</taxon>
        <taxon>Metazoa</taxon>
        <taxon>Chordata</taxon>
        <taxon>Craniata</taxon>
        <taxon>Vertebrata</taxon>
        <taxon>Euteleostomi</taxon>
        <taxon>Mammalia</taxon>
        <taxon>Metatheria</taxon>
        <taxon>Dasyuromorphia</taxon>
        <taxon>Dasyuridae</taxon>
        <taxon>Sarcophilus</taxon>
    </lineage>
</organism>